<feature type="domain" description="Helicase C-terminal" evidence="4">
    <location>
        <begin position="295"/>
        <end position="450"/>
    </location>
</feature>
<organism evidence="5 6">
    <name type="scientific">Anaerococcus hydrogenalis ACS-025-V-Sch4</name>
    <dbReference type="NCBI Taxonomy" id="879306"/>
    <lineage>
        <taxon>Bacteria</taxon>
        <taxon>Bacillati</taxon>
        <taxon>Bacillota</taxon>
        <taxon>Tissierellia</taxon>
        <taxon>Tissierellales</taxon>
        <taxon>Peptoniphilaceae</taxon>
        <taxon>Anaerococcus</taxon>
    </lineage>
</organism>
<keyword evidence="2" id="KW-0378">Hydrolase</keyword>
<dbReference type="GO" id="GO:0016787">
    <property type="term" value="F:hydrolase activity"/>
    <property type="evidence" value="ECO:0007669"/>
    <property type="project" value="UniProtKB-KW"/>
</dbReference>
<dbReference type="SMART" id="SM00490">
    <property type="entry name" value="HELICc"/>
    <property type="match status" value="1"/>
</dbReference>
<dbReference type="Pfam" id="PF00271">
    <property type="entry name" value="Helicase_C"/>
    <property type="match status" value="1"/>
</dbReference>
<dbReference type="Proteomes" id="UP000005277">
    <property type="component" value="Unassembled WGS sequence"/>
</dbReference>
<dbReference type="AlphaFoldDB" id="F0H1M3"/>
<dbReference type="PROSITE" id="PS51194">
    <property type="entry name" value="HELICASE_CTER"/>
    <property type="match status" value="1"/>
</dbReference>
<evidence type="ECO:0000256" key="2">
    <source>
        <dbReference type="ARBA" id="ARBA00022801"/>
    </source>
</evidence>
<dbReference type="InterPro" id="IPR049730">
    <property type="entry name" value="SNF2/RAD54-like_C"/>
</dbReference>
<protein>
    <submittedName>
        <fullName evidence="5">SNF2 family N-terminal domain protein</fullName>
    </submittedName>
</protein>
<dbReference type="PANTHER" id="PTHR45626:SF22">
    <property type="entry name" value="DNA REPAIR PROTEIN RAD5"/>
    <property type="match status" value="1"/>
</dbReference>
<dbReference type="RefSeq" id="WP_004817774.1">
    <property type="nucleotide sequence ID" value="NZ_AEXN01000032.1"/>
</dbReference>
<dbReference type="PANTHER" id="PTHR45626">
    <property type="entry name" value="TRANSCRIPTION TERMINATION FACTOR 2-RELATED"/>
    <property type="match status" value="1"/>
</dbReference>
<dbReference type="InterPro" id="IPR027417">
    <property type="entry name" value="P-loop_NTPase"/>
</dbReference>
<dbReference type="OrthoDB" id="9760715at2"/>
<accession>F0H1M3</accession>
<dbReference type="SMART" id="SM00487">
    <property type="entry name" value="DEXDc"/>
    <property type="match status" value="1"/>
</dbReference>
<keyword evidence="1" id="KW-0547">Nucleotide-binding</keyword>
<dbReference type="InterPro" id="IPR000330">
    <property type="entry name" value="SNF2_N"/>
</dbReference>
<evidence type="ECO:0000259" key="4">
    <source>
        <dbReference type="PROSITE" id="PS51194"/>
    </source>
</evidence>
<dbReference type="InterPro" id="IPR038718">
    <property type="entry name" value="SNF2-like_sf"/>
</dbReference>
<dbReference type="Gene3D" id="3.40.50.300">
    <property type="entry name" value="P-loop containing nucleotide triphosphate hydrolases"/>
    <property type="match status" value="1"/>
</dbReference>
<evidence type="ECO:0000313" key="5">
    <source>
        <dbReference type="EMBL" id="EGC83462.1"/>
    </source>
</evidence>
<dbReference type="EMBL" id="AEXN01000032">
    <property type="protein sequence ID" value="EGC83462.1"/>
    <property type="molecule type" value="Genomic_DNA"/>
</dbReference>
<evidence type="ECO:0000313" key="6">
    <source>
        <dbReference type="Proteomes" id="UP000005277"/>
    </source>
</evidence>
<keyword evidence="6" id="KW-1185">Reference proteome</keyword>
<dbReference type="InterPro" id="IPR001650">
    <property type="entry name" value="Helicase_C-like"/>
</dbReference>
<dbReference type="GO" id="GO:0008094">
    <property type="term" value="F:ATP-dependent activity, acting on DNA"/>
    <property type="evidence" value="ECO:0007669"/>
    <property type="project" value="TreeGrafter"/>
</dbReference>
<evidence type="ECO:0000256" key="3">
    <source>
        <dbReference type="ARBA" id="ARBA00022840"/>
    </source>
</evidence>
<dbReference type="Gene3D" id="3.40.50.10810">
    <property type="entry name" value="Tandem AAA-ATPase domain"/>
    <property type="match status" value="1"/>
</dbReference>
<name>F0H1M3_9FIRM</name>
<dbReference type="GO" id="GO:0006281">
    <property type="term" value="P:DNA repair"/>
    <property type="evidence" value="ECO:0007669"/>
    <property type="project" value="TreeGrafter"/>
</dbReference>
<dbReference type="InterPro" id="IPR050628">
    <property type="entry name" value="SNF2_RAD54_helicase_TF"/>
</dbReference>
<dbReference type="CDD" id="cd18793">
    <property type="entry name" value="SF2_C_SNF"/>
    <property type="match status" value="1"/>
</dbReference>
<keyword evidence="3" id="KW-0067">ATP-binding</keyword>
<dbReference type="GO" id="GO:0005524">
    <property type="term" value="F:ATP binding"/>
    <property type="evidence" value="ECO:0007669"/>
    <property type="project" value="UniProtKB-KW"/>
</dbReference>
<reference evidence="5 6" key="1">
    <citation type="submission" date="2011-01" db="EMBL/GenBank/DDBJ databases">
        <authorList>
            <person name="Durkin A.S."/>
            <person name="Madupu R."/>
            <person name="Torralba M."/>
            <person name="Gillis M."/>
            <person name="Methe B."/>
            <person name="Sutton G."/>
            <person name="Nelson K.E."/>
        </authorList>
    </citation>
    <scope>NUCLEOTIDE SEQUENCE [LARGE SCALE GENOMIC DNA]</scope>
    <source>
        <strain evidence="5 6">ACS-025-V-Sch4</strain>
    </source>
</reference>
<comment type="caution">
    <text evidence="5">The sequence shown here is derived from an EMBL/GenBank/DDBJ whole genome shotgun (WGS) entry which is preliminary data.</text>
</comment>
<dbReference type="Pfam" id="PF00176">
    <property type="entry name" value="SNF2-rel_dom"/>
    <property type="match status" value="1"/>
</dbReference>
<gene>
    <name evidence="5" type="ORF">HMPREF9246_1227</name>
</gene>
<sequence>MIKLKYPLYEHQKRAYDKLKNLKVGSLNMDMGTGKTRTTLEIIKDKYNSGKIDKVIWFCPCSAKINIKKDMEKHILEGKEAFIIVGIESVSSSIALNSFLYEFVRKYRVFMVVDESTKIKNIDTKRSRRIIDLGSECKYRFILTGNPIPKNELDLFGQFYFLDWRILGYKSQWSFNRKHAVFHDEVYTRIVDTKNTDYLAKRIAPFSYRVKKDECLDLPKKIYDTRYFNMGDLEWEDYYIYSDYLLSLVNDWKPETIYRLFNILQGITAGFIYNMTDKGYIYKTGYKDTPETNYRLKAFMDIIEEFQGKVIVYCQYQIEAKTIVDLLNKNYGENSAVLFDGTINTKQRNLNIERFRNGSRFLVANKSCAGFSLNLQFCNQIIYYNNDWDYGTREQSEDRINRIGQEYKCYYLDIICAGTVEEYIMDCLSKKEALGNRFLKELKGNQDKDMKELLKEKIMPKRKRAPNYNLYEILDKEE</sequence>
<dbReference type="GO" id="GO:0003677">
    <property type="term" value="F:DNA binding"/>
    <property type="evidence" value="ECO:0007669"/>
    <property type="project" value="InterPro"/>
</dbReference>
<evidence type="ECO:0000256" key="1">
    <source>
        <dbReference type="ARBA" id="ARBA00022741"/>
    </source>
</evidence>
<dbReference type="InterPro" id="IPR014001">
    <property type="entry name" value="Helicase_ATP-bd"/>
</dbReference>
<proteinExistence type="predicted"/>
<dbReference type="SUPFAM" id="SSF52540">
    <property type="entry name" value="P-loop containing nucleoside triphosphate hydrolases"/>
    <property type="match status" value="2"/>
</dbReference>